<feature type="domain" description="Phasin" evidence="1">
    <location>
        <begin position="35"/>
        <end position="92"/>
    </location>
</feature>
<dbReference type="AlphaFoldDB" id="A0A2V3U8P1"/>
<sequence>MVYPRTTAGEPFTAAMDKARLAYPFDAPFDVYAGFARRALDVVADGLQAQADYVRSLAACKNPADVLTCSNAYACHVLEACFEAGQKAASLSGKPPQA</sequence>
<proteinExistence type="predicted"/>
<dbReference type="OrthoDB" id="7279165at2"/>
<accession>A0A2V3U8P1</accession>
<comment type="caution">
    <text evidence="2">The sequence shown here is derived from an EMBL/GenBank/DDBJ whole genome shotgun (WGS) entry which is preliminary data.</text>
</comment>
<dbReference type="Proteomes" id="UP000248021">
    <property type="component" value="Unassembled WGS sequence"/>
</dbReference>
<evidence type="ECO:0000313" key="3">
    <source>
        <dbReference type="Proteomes" id="UP000248021"/>
    </source>
</evidence>
<name>A0A2V3U8P1_9HYPH</name>
<dbReference type="RefSeq" id="WP_110377438.1">
    <property type="nucleotide sequence ID" value="NZ_JAHBRY010000002.1"/>
</dbReference>
<dbReference type="InterPro" id="IPR018968">
    <property type="entry name" value="Phasin"/>
</dbReference>
<reference evidence="2 3" key="1">
    <citation type="submission" date="2018-05" db="EMBL/GenBank/DDBJ databases">
        <title>Genomic Encyclopedia of Type Strains, Phase IV (KMG-IV): sequencing the most valuable type-strain genomes for metagenomic binning, comparative biology and taxonomic classification.</title>
        <authorList>
            <person name="Goeker M."/>
        </authorList>
    </citation>
    <scope>NUCLEOTIDE SEQUENCE [LARGE SCALE GENOMIC DNA]</scope>
    <source>
        <strain evidence="2 3">DSM 6462</strain>
    </source>
</reference>
<dbReference type="EMBL" id="QJJK01000012">
    <property type="protein sequence ID" value="PXW54213.1"/>
    <property type="molecule type" value="Genomic_DNA"/>
</dbReference>
<evidence type="ECO:0000313" key="2">
    <source>
        <dbReference type="EMBL" id="PXW54213.1"/>
    </source>
</evidence>
<keyword evidence="3" id="KW-1185">Reference proteome</keyword>
<evidence type="ECO:0000259" key="1">
    <source>
        <dbReference type="Pfam" id="PF09361"/>
    </source>
</evidence>
<gene>
    <name evidence="2" type="ORF">C7450_112242</name>
</gene>
<dbReference type="Pfam" id="PF09361">
    <property type="entry name" value="Phasin_2"/>
    <property type="match status" value="1"/>
</dbReference>
<protein>
    <submittedName>
        <fullName evidence="2">Phasin protein</fullName>
    </submittedName>
</protein>
<organism evidence="2 3">
    <name type="scientific">Chelatococcus asaccharovorans</name>
    <dbReference type="NCBI Taxonomy" id="28210"/>
    <lineage>
        <taxon>Bacteria</taxon>
        <taxon>Pseudomonadati</taxon>
        <taxon>Pseudomonadota</taxon>
        <taxon>Alphaproteobacteria</taxon>
        <taxon>Hyphomicrobiales</taxon>
        <taxon>Chelatococcaceae</taxon>
        <taxon>Chelatococcus</taxon>
    </lineage>
</organism>